<accession>A0AAN9MXI6</accession>
<reference evidence="1 2" key="1">
    <citation type="submission" date="2024-01" db="EMBL/GenBank/DDBJ databases">
        <title>The genomes of 5 underutilized Papilionoideae crops provide insights into root nodulation and disease resistanc.</title>
        <authorList>
            <person name="Jiang F."/>
        </authorList>
    </citation>
    <scope>NUCLEOTIDE SEQUENCE [LARGE SCALE GENOMIC DNA]</scope>
    <source>
        <strain evidence="1">LVBAO_FW01</strain>
        <tissue evidence="1">Leaves</tissue>
    </source>
</reference>
<dbReference type="AlphaFoldDB" id="A0AAN9MXI6"/>
<evidence type="ECO:0000313" key="1">
    <source>
        <dbReference type="EMBL" id="KAK7360067.1"/>
    </source>
</evidence>
<comment type="caution">
    <text evidence="1">The sequence shown here is derived from an EMBL/GenBank/DDBJ whole genome shotgun (WGS) entry which is preliminary data.</text>
</comment>
<dbReference type="EMBL" id="JAYMYQ010000001">
    <property type="protein sequence ID" value="KAK7360067.1"/>
    <property type="molecule type" value="Genomic_DNA"/>
</dbReference>
<dbReference type="Proteomes" id="UP001367508">
    <property type="component" value="Unassembled WGS sequence"/>
</dbReference>
<organism evidence="1 2">
    <name type="scientific">Canavalia gladiata</name>
    <name type="common">Sword bean</name>
    <name type="synonym">Dolichos gladiatus</name>
    <dbReference type="NCBI Taxonomy" id="3824"/>
    <lineage>
        <taxon>Eukaryota</taxon>
        <taxon>Viridiplantae</taxon>
        <taxon>Streptophyta</taxon>
        <taxon>Embryophyta</taxon>
        <taxon>Tracheophyta</taxon>
        <taxon>Spermatophyta</taxon>
        <taxon>Magnoliopsida</taxon>
        <taxon>eudicotyledons</taxon>
        <taxon>Gunneridae</taxon>
        <taxon>Pentapetalae</taxon>
        <taxon>rosids</taxon>
        <taxon>fabids</taxon>
        <taxon>Fabales</taxon>
        <taxon>Fabaceae</taxon>
        <taxon>Papilionoideae</taxon>
        <taxon>50 kb inversion clade</taxon>
        <taxon>NPAAA clade</taxon>
        <taxon>indigoferoid/millettioid clade</taxon>
        <taxon>Phaseoleae</taxon>
        <taxon>Canavalia</taxon>
    </lineage>
</organism>
<name>A0AAN9MXI6_CANGL</name>
<evidence type="ECO:0000313" key="2">
    <source>
        <dbReference type="Proteomes" id="UP001367508"/>
    </source>
</evidence>
<protein>
    <submittedName>
        <fullName evidence="1">Uncharacterized protein</fullName>
    </submittedName>
</protein>
<keyword evidence="2" id="KW-1185">Reference proteome</keyword>
<gene>
    <name evidence="1" type="ORF">VNO77_02039</name>
</gene>
<sequence length="187" mass="20237">MAGGLVKLLVGGNFILVKETSRASIYVLQGLHGACMDELEWDQVSSRAIGSRSGGPMDAVLVEKVRRRRRGCATQVIPIIVHAQPFGSWVLLNLDPSPDGDPAGRSSLAILKWLVIVPPPNVFPSIISGFKHPVIMSLKICFFLVQISRANSTGSRLGGLGARLNGSRATWELVRTAHSFEPTPWKS</sequence>
<proteinExistence type="predicted"/>